<evidence type="ECO:0000313" key="3">
    <source>
        <dbReference type="Proteomes" id="UP000224634"/>
    </source>
</evidence>
<dbReference type="STRING" id="1447883.A0A2B7WJC1"/>
<sequence>MEAPLAEPVSTKLSSISDSSRLCLSSFARCLEQTTPYPLEHALIENQRGRFSLWASNIGVFGPGRGSLDYRLREVDHVHRLVEGLLESLNGLVETCISHTISLQPPKDSSVSDDEFADLKERYRHAVQKCSEEIRLLYQLSNSIRKASREAQTLRADSTYEIKDSEGKNIEEIIKFRFTQNLRDQFRHCSENLLERIATTMLLRRKRILYRWRYAPTRLPKSAPEPKIQNHIPQVHDKVERRTTTSKPTQSVMKSQVATELDPKKLENLSAPSVVSGKTIPVSSHDDLVFPLAPKAQALKHFRELKSQTVERHMYYLRSLPHYQEIYLKNNQQPVSSLSQVELDVLHSQVDEANSLLRDHLKDAWENFLETTLDEICPYCYIWLPKSTVRDENKWKDHVISDLDPYVCLFEDCSKPHQLYDHSYTWLSHMRQHLLQWHCETKSHGPKTFETQEEYMAHMKQMHKPTFTEPQLKLLAKRNGRLKGPLFQTCPFCGADPKDPESVKGRLEHHIVGHLRFLALKSLPRCEEDDDDQSAETSNDPNADKQGSSRQLNDLLAFTSHSSVESLYVSDSLDHISMFREEDTERRKEVEERRARMDVWGDGDNNTHISDERFPLRDHFEFEEWIQQNYSLPDGPRDTVQHSRFHSSDSRYFAEPTLPSYPADDHETRYPGHWPADSSRDAVDMNEYESAFQSEWKLRQTQWDRVPNIWLAYEGVERDVVLKPFIDRQAITADESSSEKDAVSDILDMPKSPFSYLVRGSTSTALALEISGRNLSYFRFLLSALVRLESDFAYPSIKKQLLRSEIGTEYRIYRDNVEQLLTGVVSGSDMKGILEDSGSAIWKDLEKEQGLKDRLKSEYKYYLSRVQDMERALKAIMETLKLNPDEEVRQPPFSIVSFIFLFSVYIIKRGAIR</sequence>
<dbReference type="AlphaFoldDB" id="A0A2B7WJC1"/>
<dbReference type="OrthoDB" id="20872at2759"/>
<organism evidence="2 3">
    <name type="scientific">Polytolypa hystricis (strain UAMH7299)</name>
    <dbReference type="NCBI Taxonomy" id="1447883"/>
    <lineage>
        <taxon>Eukaryota</taxon>
        <taxon>Fungi</taxon>
        <taxon>Dikarya</taxon>
        <taxon>Ascomycota</taxon>
        <taxon>Pezizomycotina</taxon>
        <taxon>Eurotiomycetes</taxon>
        <taxon>Eurotiomycetidae</taxon>
        <taxon>Onygenales</taxon>
        <taxon>Onygenales incertae sedis</taxon>
        <taxon>Polytolypa</taxon>
    </lineage>
</organism>
<dbReference type="PANTHER" id="PTHR35391:SF7">
    <property type="entry name" value="C2H2-TYPE DOMAIN-CONTAINING PROTEIN"/>
    <property type="match status" value="1"/>
</dbReference>
<gene>
    <name evidence="2" type="ORF">AJ80_09808</name>
</gene>
<name>A0A2B7WJC1_POLH7</name>
<accession>A0A2B7WJC1</accession>
<feature type="compositionally biased region" description="Polar residues" evidence="1">
    <location>
        <begin position="245"/>
        <end position="258"/>
    </location>
</feature>
<feature type="region of interest" description="Disordered" evidence="1">
    <location>
        <begin position="527"/>
        <end position="549"/>
    </location>
</feature>
<proteinExistence type="predicted"/>
<dbReference type="EMBL" id="PDNA01000353">
    <property type="protein sequence ID" value="PGG96607.1"/>
    <property type="molecule type" value="Genomic_DNA"/>
</dbReference>
<feature type="region of interest" description="Disordered" evidence="1">
    <location>
        <begin position="237"/>
        <end position="259"/>
    </location>
</feature>
<reference evidence="2 3" key="1">
    <citation type="submission" date="2017-10" db="EMBL/GenBank/DDBJ databases">
        <title>Comparative genomics in systemic dimorphic fungi from Ajellomycetaceae.</title>
        <authorList>
            <person name="Munoz J.F."/>
            <person name="Mcewen J.G."/>
            <person name="Clay O.K."/>
            <person name="Cuomo C.A."/>
        </authorList>
    </citation>
    <scope>NUCLEOTIDE SEQUENCE [LARGE SCALE GENOMIC DNA]</scope>
    <source>
        <strain evidence="2 3">UAMH7299</strain>
    </source>
</reference>
<protein>
    <recommendedName>
        <fullName evidence="4">C2H2-type domain-containing protein</fullName>
    </recommendedName>
</protein>
<evidence type="ECO:0000256" key="1">
    <source>
        <dbReference type="SAM" id="MobiDB-lite"/>
    </source>
</evidence>
<dbReference type="Proteomes" id="UP000224634">
    <property type="component" value="Unassembled WGS sequence"/>
</dbReference>
<dbReference type="PANTHER" id="PTHR35391">
    <property type="entry name" value="C2H2-TYPE DOMAIN-CONTAINING PROTEIN-RELATED"/>
    <property type="match status" value="1"/>
</dbReference>
<evidence type="ECO:0000313" key="2">
    <source>
        <dbReference type="EMBL" id="PGG96607.1"/>
    </source>
</evidence>
<feature type="compositionally biased region" description="Polar residues" evidence="1">
    <location>
        <begin position="535"/>
        <end position="549"/>
    </location>
</feature>
<keyword evidence="3" id="KW-1185">Reference proteome</keyword>
<evidence type="ECO:0008006" key="4">
    <source>
        <dbReference type="Google" id="ProtNLM"/>
    </source>
</evidence>
<comment type="caution">
    <text evidence="2">The sequence shown here is derived from an EMBL/GenBank/DDBJ whole genome shotgun (WGS) entry which is preliminary data.</text>
</comment>